<dbReference type="Proteomes" id="UP000799770">
    <property type="component" value="Unassembled WGS sequence"/>
</dbReference>
<name>A0A6A5YVE2_9PLEO</name>
<accession>A0A6A5YVE2</accession>
<organism evidence="2 3">
    <name type="scientific">Lophiotrema nucula</name>
    <dbReference type="NCBI Taxonomy" id="690887"/>
    <lineage>
        <taxon>Eukaryota</taxon>
        <taxon>Fungi</taxon>
        <taxon>Dikarya</taxon>
        <taxon>Ascomycota</taxon>
        <taxon>Pezizomycotina</taxon>
        <taxon>Dothideomycetes</taxon>
        <taxon>Pleosporomycetidae</taxon>
        <taxon>Pleosporales</taxon>
        <taxon>Lophiotremataceae</taxon>
        <taxon>Lophiotrema</taxon>
    </lineage>
</organism>
<reference evidence="2" key="1">
    <citation type="journal article" date="2020" name="Stud. Mycol.">
        <title>101 Dothideomycetes genomes: a test case for predicting lifestyles and emergence of pathogens.</title>
        <authorList>
            <person name="Haridas S."/>
            <person name="Albert R."/>
            <person name="Binder M."/>
            <person name="Bloem J."/>
            <person name="Labutti K."/>
            <person name="Salamov A."/>
            <person name="Andreopoulos B."/>
            <person name="Baker S."/>
            <person name="Barry K."/>
            <person name="Bills G."/>
            <person name="Bluhm B."/>
            <person name="Cannon C."/>
            <person name="Castanera R."/>
            <person name="Culley D."/>
            <person name="Daum C."/>
            <person name="Ezra D."/>
            <person name="Gonzalez J."/>
            <person name="Henrissat B."/>
            <person name="Kuo A."/>
            <person name="Liang C."/>
            <person name="Lipzen A."/>
            <person name="Lutzoni F."/>
            <person name="Magnuson J."/>
            <person name="Mondo S."/>
            <person name="Nolan M."/>
            <person name="Ohm R."/>
            <person name="Pangilinan J."/>
            <person name="Park H.-J."/>
            <person name="Ramirez L."/>
            <person name="Alfaro M."/>
            <person name="Sun H."/>
            <person name="Tritt A."/>
            <person name="Yoshinaga Y."/>
            <person name="Zwiers L.-H."/>
            <person name="Turgeon B."/>
            <person name="Goodwin S."/>
            <person name="Spatafora J."/>
            <person name="Crous P."/>
            <person name="Grigoriev I."/>
        </authorList>
    </citation>
    <scope>NUCLEOTIDE SEQUENCE</scope>
    <source>
        <strain evidence="2">CBS 627.86</strain>
    </source>
</reference>
<dbReference type="EMBL" id="ML977338">
    <property type="protein sequence ID" value="KAF2110517.1"/>
    <property type="molecule type" value="Genomic_DNA"/>
</dbReference>
<dbReference type="AlphaFoldDB" id="A0A6A5YVE2"/>
<feature type="chain" id="PRO_5025445078" description="Hydrophobic surface binding protein A-domain-containing protein" evidence="1">
    <location>
        <begin position="23"/>
        <end position="205"/>
    </location>
</feature>
<protein>
    <recommendedName>
        <fullName evidence="4">Hydrophobic surface binding protein A-domain-containing protein</fullName>
    </recommendedName>
</protein>
<sequence length="205" mass="20809">MRFSTLLFASIAAAAPAPVGNGIKSIADSLLKTSKSLSGYSDTAVSASAHLSYDTSANIDPTVDLTKALNLAALELWASAYDVEQKACAIAKSINEQTTQSQIDALSAAVTAEAQAVLKLKTTVQTVVDKIKPIAMAFTSSEKSAVETAIKALAKSAEAAVAPLIPLASGLKGVGVSGVYDSVDDLKGAVTGLVSIGSAVSLPPW</sequence>
<gene>
    <name evidence="2" type="ORF">BDV96DRAFT_651151</name>
</gene>
<keyword evidence="1" id="KW-0732">Signal</keyword>
<evidence type="ECO:0008006" key="4">
    <source>
        <dbReference type="Google" id="ProtNLM"/>
    </source>
</evidence>
<evidence type="ECO:0000313" key="3">
    <source>
        <dbReference type="Proteomes" id="UP000799770"/>
    </source>
</evidence>
<evidence type="ECO:0000313" key="2">
    <source>
        <dbReference type="EMBL" id="KAF2110517.1"/>
    </source>
</evidence>
<feature type="signal peptide" evidence="1">
    <location>
        <begin position="1"/>
        <end position="22"/>
    </location>
</feature>
<proteinExistence type="predicted"/>
<keyword evidence="3" id="KW-1185">Reference proteome</keyword>
<dbReference type="OrthoDB" id="3800563at2759"/>
<evidence type="ECO:0000256" key="1">
    <source>
        <dbReference type="SAM" id="SignalP"/>
    </source>
</evidence>